<evidence type="ECO:0000256" key="1">
    <source>
        <dbReference type="SAM" id="SignalP"/>
    </source>
</evidence>
<gene>
    <name evidence="2" type="ORF">CEY16_09505</name>
</gene>
<feature type="chain" id="PRO_5039325100" description="DUF3993 domain-containing protein" evidence="1">
    <location>
        <begin position="23"/>
        <end position="193"/>
    </location>
</feature>
<sequence>MKNLSYLVIITALIIALPTALSQVNAETEVHEMDKQKNHQSELKDKEVNIEAEVDSKEENEQESATLTDKQIKYVTEEFMSRLVQEADENYKVKNFDTLAKLKEHFQPLASEDVINEFVNYFYKEQEDGLYIVPTETPAWFIPDNDYEVENVNEQEYVVTQTNQTELDGTYTIVFNIQLNEDGKATIIDVQYQ</sequence>
<evidence type="ECO:0008006" key="4">
    <source>
        <dbReference type="Google" id="ProtNLM"/>
    </source>
</evidence>
<accession>A0A2I0QV12</accession>
<evidence type="ECO:0000313" key="2">
    <source>
        <dbReference type="EMBL" id="PKR78139.1"/>
    </source>
</evidence>
<dbReference type="EMBL" id="PJNH01000002">
    <property type="protein sequence ID" value="PKR78139.1"/>
    <property type="molecule type" value="Genomic_DNA"/>
</dbReference>
<keyword evidence="3" id="KW-1185">Reference proteome</keyword>
<dbReference type="AlphaFoldDB" id="A0A2I0QV12"/>
<proteinExistence type="predicted"/>
<dbReference type="Proteomes" id="UP000243524">
    <property type="component" value="Unassembled WGS sequence"/>
</dbReference>
<keyword evidence="1" id="KW-0732">Signal</keyword>
<comment type="caution">
    <text evidence="2">The sequence shown here is derived from an EMBL/GenBank/DDBJ whole genome shotgun (WGS) entry which is preliminary data.</text>
</comment>
<organism evidence="2 3">
    <name type="scientific">Halalkalibacillus sediminis</name>
    <dbReference type="NCBI Taxonomy" id="2018042"/>
    <lineage>
        <taxon>Bacteria</taxon>
        <taxon>Bacillati</taxon>
        <taxon>Bacillota</taxon>
        <taxon>Bacilli</taxon>
        <taxon>Bacillales</taxon>
        <taxon>Bacillaceae</taxon>
        <taxon>Halalkalibacillus</taxon>
    </lineage>
</organism>
<name>A0A2I0QV12_9BACI</name>
<evidence type="ECO:0000313" key="3">
    <source>
        <dbReference type="Proteomes" id="UP000243524"/>
    </source>
</evidence>
<reference evidence="2 3" key="1">
    <citation type="submission" date="2017-06" db="EMBL/GenBank/DDBJ databases">
        <title>the draft geome sequence of Illustriluteabacillus marina B3227.</title>
        <authorList>
            <person name="He R.-H."/>
            <person name="Du Z.-J."/>
        </authorList>
    </citation>
    <scope>NUCLEOTIDE SEQUENCE [LARGE SCALE GENOMIC DNA]</scope>
    <source>
        <strain evidence="2 3">B3227</strain>
    </source>
</reference>
<dbReference type="OrthoDB" id="2880030at2"/>
<dbReference type="RefSeq" id="WP_101331745.1">
    <property type="nucleotide sequence ID" value="NZ_PJNH01000002.1"/>
</dbReference>
<protein>
    <recommendedName>
        <fullName evidence="4">DUF3993 domain-containing protein</fullName>
    </recommendedName>
</protein>
<feature type="signal peptide" evidence="1">
    <location>
        <begin position="1"/>
        <end position="22"/>
    </location>
</feature>